<proteinExistence type="predicted"/>
<evidence type="ECO:0000256" key="2">
    <source>
        <dbReference type="SAM" id="SignalP"/>
    </source>
</evidence>
<feature type="chain" id="PRO_5038799054" description="Choice-of-anchor D domain-containing protein" evidence="2">
    <location>
        <begin position="29"/>
        <end position="835"/>
    </location>
</feature>
<name>A0A841BV83_9ACTN</name>
<dbReference type="InterPro" id="IPR013783">
    <property type="entry name" value="Ig-like_fold"/>
</dbReference>
<protein>
    <recommendedName>
        <fullName evidence="5">Choice-of-anchor D domain-containing protein</fullName>
    </recommendedName>
</protein>
<gene>
    <name evidence="3" type="ORF">F4553_004202</name>
</gene>
<feature type="signal peptide" evidence="2">
    <location>
        <begin position="1"/>
        <end position="28"/>
    </location>
</feature>
<feature type="region of interest" description="Disordered" evidence="1">
    <location>
        <begin position="806"/>
        <end position="835"/>
    </location>
</feature>
<organism evidence="3 4">
    <name type="scientific">Allocatelliglobosispora scoriae</name>
    <dbReference type="NCBI Taxonomy" id="643052"/>
    <lineage>
        <taxon>Bacteria</taxon>
        <taxon>Bacillati</taxon>
        <taxon>Actinomycetota</taxon>
        <taxon>Actinomycetes</taxon>
        <taxon>Micromonosporales</taxon>
        <taxon>Micromonosporaceae</taxon>
        <taxon>Allocatelliglobosispora</taxon>
    </lineage>
</organism>
<sequence>MRISRGVISGAITTVVALSAAVVGLTDAAVAAAPSPPYNSVSIDGGTRNTGVYVLWTSAVYDGNVDSFTIYHPPAPDSVRFWVSRTTPSGGETLVLTIAPPIGQSWTENTTYPAGYYASATDADFDISTGGYGCDARVGSTLTITQVRRDEAGVLTGIAGKYSVNCEQGPPVTGELHWNSTVEHVLAASSSNRVLFGSQPTGTDGTSKVLTYTARGSNPVTYGTAALGGDTPAAFAITADSCSGKTFTYGETCTVTVTPRATALGTQTASLTIPDNTLGGQRFAHLELAGVDGRQLTITPGSLDFGMNELGEQSAPSQLTVKSTGALAVTFGSATLEGAQPGSFVILSDTCSGQTVNPGSTCVLEVAAKPTAIANQNAYVKLPNNSIQGSHNAYLTAYGEMPQVGTYFGRQPYRVLDTRTGRGAPKTTVKAGGVVHLKVGGVAWVPVNATAVVLNVTVSGPSARSYLSVYPGGGVRPTVSSLNFPKGWTGANSVTVATGPGGYVDIYNAAGSTNIIADVVGYYAGNEPSNYEPNANIGGEYQPFKPVRLLDTRKSGGKLPGGYYIQLPANFGAAVNSHVKAFAVNVTAVSPSGTGFFTTWNGAEDLPASSTLNFTKNATVANFAIVPTTPCVECSGSGYLAPSIAIYTSTAAHVIVDIFGFYDDSTLGDGLRFQPLTPERIADSRSALGTPSAIPGGATAVIAAPPSVLDTDTVALALNVTAINPTKTTYLTVWPNGISGFGQPGVSNVNAGQGAIVPNAVISIIGPTNSFNVFNAGRRDRYQCGRGRQLLLLPLQVALQLLPLPAASGSGQPRSERSATRTRDPSGEVAVPAAQ</sequence>
<feature type="compositionally biased region" description="Basic and acidic residues" evidence="1">
    <location>
        <begin position="814"/>
        <end position="826"/>
    </location>
</feature>
<keyword evidence="4" id="KW-1185">Reference proteome</keyword>
<evidence type="ECO:0000313" key="3">
    <source>
        <dbReference type="EMBL" id="MBB5870823.1"/>
    </source>
</evidence>
<accession>A0A841BV83</accession>
<evidence type="ECO:0000256" key="1">
    <source>
        <dbReference type="SAM" id="MobiDB-lite"/>
    </source>
</evidence>
<evidence type="ECO:0000313" key="4">
    <source>
        <dbReference type="Proteomes" id="UP000587527"/>
    </source>
</evidence>
<reference evidence="3 4" key="1">
    <citation type="submission" date="2020-08" db="EMBL/GenBank/DDBJ databases">
        <title>Sequencing the genomes of 1000 actinobacteria strains.</title>
        <authorList>
            <person name="Klenk H.-P."/>
        </authorList>
    </citation>
    <scope>NUCLEOTIDE SEQUENCE [LARGE SCALE GENOMIC DNA]</scope>
    <source>
        <strain evidence="3 4">DSM 45362</strain>
    </source>
</reference>
<dbReference type="NCBIfam" id="NF012200">
    <property type="entry name" value="choice_anch_D"/>
    <property type="match status" value="2"/>
</dbReference>
<dbReference type="GO" id="GO:0005975">
    <property type="term" value="P:carbohydrate metabolic process"/>
    <property type="evidence" value="ECO:0007669"/>
    <property type="project" value="UniProtKB-ARBA"/>
</dbReference>
<dbReference type="Proteomes" id="UP000587527">
    <property type="component" value="Unassembled WGS sequence"/>
</dbReference>
<dbReference type="EMBL" id="JACHMN010000002">
    <property type="protein sequence ID" value="MBB5870823.1"/>
    <property type="molecule type" value="Genomic_DNA"/>
</dbReference>
<dbReference type="Gene3D" id="2.60.40.10">
    <property type="entry name" value="Immunoglobulins"/>
    <property type="match status" value="2"/>
</dbReference>
<comment type="caution">
    <text evidence="3">The sequence shown here is derived from an EMBL/GenBank/DDBJ whole genome shotgun (WGS) entry which is preliminary data.</text>
</comment>
<dbReference type="RefSeq" id="WP_184838467.1">
    <property type="nucleotide sequence ID" value="NZ_JACHMN010000002.1"/>
</dbReference>
<dbReference type="AlphaFoldDB" id="A0A841BV83"/>
<evidence type="ECO:0008006" key="5">
    <source>
        <dbReference type="Google" id="ProtNLM"/>
    </source>
</evidence>
<keyword evidence="2" id="KW-0732">Signal</keyword>